<keyword evidence="3" id="KW-1185">Reference proteome</keyword>
<organism evidence="2 3">
    <name type="scientific">Leucobacter triazinivorans</name>
    <dbReference type="NCBI Taxonomy" id="1784719"/>
    <lineage>
        <taxon>Bacteria</taxon>
        <taxon>Bacillati</taxon>
        <taxon>Actinomycetota</taxon>
        <taxon>Actinomycetes</taxon>
        <taxon>Micrococcales</taxon>
        <taxon>Microbacteriaceae</taxon>
        <taxon>Leucobacter</taxon>
    </lineage>
</organism>
<evidence type="ECO:0000313" key="2">
    <source>
        <dbReference type="EMBL" id="QBE49054.1"/>
    </source>
</evidence>
<dbReference type="InterPro" id="IPR051604">
    <property type="entry name" value="Ergot_Alk_Oxidoreductase"/>
</dbReference>
<dbReference type="AlphaFoldDB" id="A0A4P6KHM4"/>
<sequence length="330" mass="35037">MSYDSSIHSGSARGRARKENAVYIVTGVGGYVSSRVAEALLRSEPAESIIVTTRSADTAATWRARGVDARIADYNDSGSLRRGFEGGRSLFMISGMEAGPRRQRQHGDVVDAAAAAGVEHLVYTSFLGADHPGASSVEVADHQFTEQRVRESGMRWNFMRNSQYADAMAENQAAISIASGVSAGNTGEGRVSFVCRDDVAEVGAALLRGAGEPNTGYDVTGPEAFTYREVGEMISALSGASIEMRDLSDDEMYALWDGLGVPRSADGDFSASPVPWASDGMVTLGRMIREGHCANVTDVVERFTGRPGRSLEDLMRAAQPGWPAPGGVTA</sequence>
<proteinExistence type="predicted"/>
<protein>
    <submittedName>
        <fullName evidence="2">SDR family NAD(P)-dependent oxidoreductase</fullName>
    </submittedName>
</protein>
<evidence type="ECO:0000313" key="3">
    <source>
        <dbReference type="Proteomes" id="UP000289260"/>
    </source>
</evidence>
<dbReference type="Gene3D" id="3.40.50.720">
    <property type="entry name" value="NAD(P)-binding Rossmann-like Domain"/>
    <property type="match status" value="1"/>
</dbReference>
<reference evidence="2 3" key="1">
    <citation type="submission" date="2019-02" db="EMBL/GenBank/DDBJ databases">
        <authorList>
            <person name="Sun L."/>
            <person name="Pan D."/>
            <person name="Wu X."/>
        </authorList>
    </citation>
    <scope>NUCLEOTIDE SEQUENCE [LARGE SCALE GENOMIC DNA]</scope>
    <source>
        <strain evidence="2 3">JW-1</strain>
    </source>
</reference>
<feature type="domain" description="NAD(P)-binding" evidence="1">
    <location>
        <begin position="28"/>
        <end position="207"/>
    </location>
</feature>
<dbReference type="Proteomes" id="UP000289260">
    <property type="component" value="Chromosome"/>
</dbReference>
<accession>A0A4P6KHM4</accession>
<dbReference type="EMBL" id="CP035806">
    <property type="protein sequence ID" value="QBE49054.1"/>
    <property type="molecule type" value="Genomic_DNA"/>
</dbReference>
<dbReference type="SUPFAM" id="SSF51735">
    <property type="entry name" value="NAD(P)-binding Rossmann-fold domains"/>
    <property type="match status" value="1"/>
</dbReference>
<dbReference type="PANTHER" id="PTHR43162:SF1">
    <property type="entry name" value="PRESTALK A DIFFERENTIATION PROTEIN A"/>
    <property type="match status" value="1"/>
</dbReference>
<name>A0A4P6KHM4_9MICO</name>
<evidence type="ECO:0000259" key="1">
    <source>
        <dbReference type="Pfam" id="PF13460"/>
    </source>
</evidence>
<gene>
    <name evidence="2" type="ORF">EVS81_09540</name>
</gene>
<dbReference type="Pfam" id="PF13460">
    <property type="entry name" value="NAD_binding_10"/>
    <property type="match status" value="1"/>
</dbReference>
<dbReference type="OrthoDB" id="3243290at2"/>
<dbReference type="Gene3D" id="3.90.25.10">
    <property type="entry name" value="UDP-galactose 4-epimerase, domain 1"/>
    <property type="match status" value="1"/>
</dbReference>
<dbReference type="PANTHER" id="PTHR43162">
    <property type="match status" value="1"/>
</dbReference>
<dbReference type="InterPro" id="IPR036291">
    <property type="entry name" value="NAD(P)-bd_dom_sf"/>
</dbReference>
<dbReference type="KEGG" id="ltr:EVS81_09540"/>
<dbReference type="InterPro" id="IPR016040">
    <property type="entry name" value="NAD(P)-bd_dom"/>
</dbReference>